<dbReference type="PANTHER" id="PTHR11361">
    <property type="entry name" value="DNA MISMATCH REPAIR PROTEIN MUTS FAMILY MEMBER"/>
    <property type="match status" value="1"/>
</dbReference>
<dbReference type="InterPro" id="IPR027417">
    <property type="entry name" value="P-loop_NTPase"/>
</dbReference>
<evidence type="ECO:0000313" key="6">
    <source>
        <dbReference type="Proteomes" id="UP000502248"/>
    </source>
</evidence>
<dbReference type="KEGG" id="cheb:HH215_26610"/>
<name>A0A7Z2VP34_9BACL</name>
<dbReference type="GO" id="GO:0005829">
    <property type="term" value="C:cytosol"/>
    <property type="evidence" value="ECO:0007669"/>
    <property type="project" value="TreeGrafter"/>
</dbReference>
<dbReference type="AlphaFoldDB" id="A0A7Z2VP34"/>
<feature type="domain" description="DNA mismatch repair proteins mutS family" evidence="4">
    <location>
        <begin position="332"/>
        <end position="512"/>
    </location>
</feature>
<dbReference type="Gene3D" id="3.40.50.300">
    <property type="entry name" value="P-loop containing nucleotide triphosphate hydrolases"/>
    <property type="match status" value="1"/>
</dbReference>
<evidence type="ECO:0000256" key="1">
    <source>
        <dbReference type="ARBA" id="ARBA00022741"/>
    </source>
</evidence>
<proteinExistence type="predicted"/>
<keyword evidence="2" id="KW-0067">ATP-binding</keyword>
<keyword evidence="1" id="KW-0547">Nucleotide-binding</keyword>
<reference evidence="5 6" key="1">
    <citation type="submission" date="2020-04" db="EMBL/GenBank/DDBJ databases">
        <title>Genome sequencing of novel species.</title>
        <authorList>
            <person name="Heo J."/>
            <person name="Kim S.-J."/>
            <person name="Kim J.-S."/>
            <person name="Hong S.-B."/>
            <person name="Kwon S.-W."/>
        </authorList>
    </citation>
    <scope>NUCLEOTIDE SEQUENCE [LARGE SCALE GENOMIC DNA]</scope>
    <source>
        <strain evidence="5 6">MFER-1</strain>
    </source>
</reference>
<evidence type="ECO:0000256" key="2">
    <source>
        <dbReference type="ARBA" id="ARBA00022840"/>
    </source>
</evidence>
<dbReference type="PANTHER" id="PTHR11361:SF34">
    <property type="entry name" value="DNA MISMATCH REPAIR PROTEIN MSH1, MITOCHONDRIAL"/>
    <property type="match status" value="1"/>
</dbReference>
<dbReference type="RefSeq" id="WP_169282634.1">
    <property type="nucleotide sequence ID" value="NZ_CP051680.1"/>
</dbReference>
<evidence type="ECO:0000313" key="5">
    <source>
        <dbReference type="EMBL" id="QJD86385.1"/>
    </source>
</evidence>
<dbReference type="GO" id="GO:0140664">
    <property type="term" value="F:ATP-dependent DNA damage sensor activity"/>
    <property type="evidence" value="ECO:0007669"/>
    <property type="project" value="InterPro"/>
</dbReference>
<dbReference type="GO" id="GO:0006298">
    <property type="term" value="P:mismatch repair"/>
    <property type="evidence" value="ECO:0007669"/>
    <property type="project" value="InterPro"/>
</dbReference>
<keyword evidence="3" id="KW-0238">DNA-binding</keyword>
<dbReference type="Proteomes" id="UP000502248">
    <property type="component" value="Chromosome"/>
</dbReference>
<dbReference type="SMART" id="SM00534">
    <property type="entry name" value="MUTSac"/>
    <property type="match status" value="1"/>
</dbReference>
<dbReference type="Pfam" id="PF00488">
    <property type="entry name" value="MutS_V"/>
    <property type="match status" value="1"/>
</dbReference>
<sequence>MELEYPSILFDPLNPSRMEEGLPRQSFDFFRDIHMDTLIQDIVKGKEEYRLEPLFYDKLVPIEATRYRHAIMQEIDDADLVNVMAAFSQNMRKVREYAGYSESFPDQDQRMKWLNDAAHLYCEAIKELHHVLTAIELQSRGLKSIYEWLTQYINTSYFTLLTEETYELHQQFSRIRYSLSLAGGKINISAEDDDQDYCKSLSNVFLHGEGDTEIINMRLSAGLQLSDVEKNVLNAVRKHYPDPFRKLPAYYARHSRFIESSMMVFDREIQFYVTCLEYFHALKNKGLAYCYPQINDTNDLHIQGGYDLSLASSAQRSDQTIVGNHLDLASNERICVLTGPNQGGKTTFVRSIGQILHLSSIGCPVPCREAVLFDFDRIFTHFPSQERPGTYSGKLQDELYRLKPILDKSTDRSVILLNELFFTTTTHDAYAMGGNVLRTLLRQGAMCMYVTHVFELASSDDRIVSLVAATDEFDSAKRTFRIRRQRADGLVHASSIVGKYGLTRQRIKERIQP</sequence>
<keyword evidence="6" id="KW-1185">Reference proteome</keyword>
<protein>
    <recommendedName>
        <fullName evidence="4">DNA mismatch repair proteins mutS family domain-containing protein</fullName>
    </recommendedName>
</protein>
<evidence type="ECO:0000259" key="4">
    <source>
        <dbReference type="SMART" id="SM00534"/>
    </source>
</evidence>
<dbReference type="EMBL" id="CP051680">
    <property type="protein sequence ID" value="QJD86385.1"/>
    <property type="molecule type" value="Genomic_DNA"/>
</dbReference>
<gene>
    <name evidence="5" type="ORF">HH215_26610</name>
</gene>
<accession>A0A7Z2VP34</accession>
<dbReference type="InterPro" id="IPR045076">
    <property type="entry name" value="MutS"/>
</dbReference>
<evidence type="ECO:0000256" key="3">
    <source>
        <dbReference type="ARBA" id="ARBA00023125"/>
    </source>
</evidence>
<dbReference type="GO" id="GO:0005524">
    <property type="term" value="F:ATP binding"/>
    <property type="evidence" value="ECO:0007669"/>
    <property type="project" value="UniProtKB-KW"/>
</dbReference>
<dbReference type="InterPro" id="IPR000432">
    <property type="entry name" value="DNA_mismatch_repair_MutS_C"/>
</dbReference>
<dbReference type="SUPFAM" id="SSF52540">
    <property type="entry name" value="P-loop containing nucleoside triphosphate hydrolases"/>
    <property type="match status" value="1"/>
</dbReference>
<organism evidence="5 6">
    <name type="scientific">Cohnella herbarum</name>
    <dbReference type="NCBI Taxonomy" id="2728023"/>
    <lineage>
        <taxon>Bacteria</taxon>
        <taxon>Bacillati</taxon>
        <taxon>Bacillota</taxon>
        <taxon>Bacilli</taxon>
        <taxon>Bacillales</taxon>
        <taxon>Paenibacillaceae</taxon>
        <taxon>Cohnella</taxon>
    </lineage>
</organism>
<dbReference type="GO" id="GO:0030983">
    <property type="term" value="F:mismatched DNA binding"/>
    <property type="evidence" value="ECO:0007669"/>
    <property type="project" value="InterPro"/>
</dbReference>